<accession>A0ABU0FMH9</accession>
<organism evidence="1 2">
    <name type="scientific">Labrys monachus</name>
    <dbReference type="NCBI Taxonomy" id="217067"/>
    <lineage>
        <taxon>Bacteria</taxon>
        <taxon>Pseudomonadati</taxon>
        <taxon>Pseudomonadota</taxon>
        <taxon>Alphaproteobacteria</taxon>
        <taxon>Hyphomicrobiales</taxon>
        <taxon>Xanthobacteraceae</taxon>
        <taxon>Labrys</taxon>
    </lineage>
</organism>
<dbReference type="Proteomes" id="UP001237448">
    <property type="component" value="Unassembled WGS sequence"/>
</dbReference>
<comment type="caution">
    <text evidence="1">The sequence shown here is derived from an EMBL/GenBank/DDBJ whole genome shotgun (WGS) entry which is preliminary data.</text>
</comment>
<dbReference type="EMBL" id="JAUSVK010000001">
    <property type="protein sequence ID" value="MDQ0395298.1"/>
    <property type="molecule type" value="Genomic_DNA"/>
</dbReference>
<gene>
    <name evidence="1" type="ORF">J3R73_005090</name>
</gene>
<protein>
    <submittedName>
        <fullName evidence="1">Uncharacterized protein</fullName>
    </submittedName>
</protein>
<evidence type="ECO:0000313" key="2">
    <source>
        <dbReference type="Proteomes" id="UP001237448"/>
    </source>
</evidence>
<proteinExistence type="predicted"/>
<keyword evidence="2" id="KW-1185">Reference proteome</keyword>
<name>A0ABU0FMH9_9HYPH</name>
<dbReference type="RefSeq" id="WP_307433857.1">
    <property type="nucleotide sequence ID" value="NZ_JAUSVK010000001.1"/>
</dbReference>
<reference evidence="1 2" key="1">
    <citation type="submission" date="2023-07" db="EMBL/GenBank/DDBJ databases">
        <title>Genomic Encyclopedia of Type Strains, Phase IV (KMG-IV): sequencing the most valuable type-strain genomes for metagenomic binning, comparative biology and taxonomic classification.</title>
        <authorList>
            <person name="Goeker M."/>
        </authorList>
    </citation>
    <scope>NUCLEOTIDE SEQUENCE [LARGE SCALE GENOMIC DNA]</scope>
    <source>
        <strain evidence="1 2">DSM 5896</strain>
    </source>
</reference>
<sequence length="86" mass="9545">MKYMSSPDFMASAEMFSQVPRQGWAKMSGAPKKYRRFGNLALAIQFAIEARPGDLNGIMIRTDGGEFTGSAIQSLYESSDYPLARK</sequence>
<evidence type="ECO:0000313" key="1">
    <source>
        <dbReference type="EMBL" id="MDQ0395298.1"/>
    </source>
</evidence>